<dbReference type="SUPFAM" id="SSF51905">
    <property type="entry name" value="FAD/NAD(P)-binding domain"/>
    <property type="match status" value="1"/>
</dbReference>
<dbReference type="PANTHER" id="PTHR10668">
    <property type="entry name" value="PHYTOENE DEHYDROGENASE"/>
    <property type="match status" value="1"/>
</dbReference>
<dbReference type="AlphaFoldDB" id="A0A285UFJ7"/>
<dbReference type="Pfam" id="PF01593">
    <property type="entry name" value="Amino_oxidase"/>
    <property type="match status" value="1"/>
</dbReference>
<dbReference type="InterPro" id="IPR036188">
    <property type="entry name" value="FAD/NAD-bd_sf"/>
</dbReference>
<dbReference type="InterPro" id="IPR002937">
    <property type="entry name" value="Amino_oxidase"/>
</dbReference>
<dbReference type="RefSeq" id="WP_097139875.1">
    <property type="nucleotide sequence ID" value="NZ_OBQD01000007.1"/>
</dbReference>
<dbReference type="Proteomes" id="UP000219167">
    <property type="component" value="Unassembled WGS sequence"/>
</dbReference>
<evidence type="ECO:0000313" key="5">
    <source>
        <dbReference type="EMBL" id="SOC40447.1"/>
    </source>
</evidence>
<evidence type="ECO:0000256" key="2">
    <source>
        <dbReference type="ARBA" id="ARBA00038825"/>
    </source>
</evidence>
<accession>A0A285UFJ7</accession>
<dbReference type="PANTHER" id="PTHR10668:SF103">
    <property type="entry name" value="PYRIDINE NUCLEOTIDE-DISULFIDE OXIDOREDUCTASE DOMAIN-CONTAINING PROTEIN 2"/>
    <property type="match status" value="1"/>
</dbReference>
<comment type="function">
    <text evidence="1">Probable oxidoreductase that may play a role as regulator of mitochondrial function.</text>
</comment>
<evidence type="ECO:0000313" key="6">
    <source>
        <dbReference type="Proteomes" id="UP000219167"/>
    </source>
</evidence>
<gene>
    <name evidence="5" type="ORF">SAMN05892877_107243</name>
</gene>
<dbReference type="GO" id="GO:0016491">
    <property type="term" value="F:oxidoreductase activity"/>
    <property type="evidence" value="ECO:0007669"/>
    <property type="project" value="InterPro"/>
</dbReference>
<protein>
    <recommendedName>
        <fullName evidence="3">Pyridine nucleotide-disulfide oxidoreductase domain-containing protein 2</fullName>
    </recommendedName>
</protein>
<dbReference type="OrthoDB" id="9774675at2"/>
<proteinExistence type="predicted"/>
<comment type="subunit">
    <text evidence="2">Interacts with COX5B; this interaction may contribute to localize PYROXD2 to the inner face of the inner mitochondrial membrane.</text>
</comment>
<evidence type="ECO:0000259" key="4">
    <source>
        <dbReference type="Pfam" id="PF01593"/>
    </source>
</evidence>
<evidence type="ECO:0000256" key="1">
    <source>
        <dbReference type="ARBA" id="ARBA00037217"/>
    </source>
</evidence>
<dbReference type="Pfam" id="PF13450">
    <property type="entry name" value="NAD_binding_8"/>
    <property type="match status" value="1"/>
</dbReference>
<feature type="domain" description="Amine oxidase" evidence="4">
    <location>
        <begin position="215"/>
        <end position="347"/>
    </location>
</feature>
<keyword evidence="6" id="KW-1185">Reference proteome</keyword>
<sequence>MTSSDAPAKSSTTSATAYDAIVIGAGHNGLAAAAKLGRSGRRVLVLEAANAPGGAARGREFAPGFRSAGLPHLINRLDPEVARDLGLSLSATPGHAMPTAVLDGMNEPAVLRGAYGETIDGVSAEEAAAFGRLRDKLAFQAGILKRFLRRPPPQLGAIGIGDVSTLMAAGFGLIRKGRAEGRDFLRMLLMNVADVAEEYLDDDRLKGLLSFDATLGIHLGPRSPTSLLGLYYRLTGEVDGKSGGQFIPDGGMAAVAPAFLKAAEGAGVIIRCGARVGRILADRGSTRGVVLADGSELTAPVVVSAIHPQATFLHLVDPAETGTGFLRAIRHVRTAGNVAKLDLALSRMPNFTGLTGRDHAGRIVIARSMAHVEEAFNPAKYGEFSQDPVMEIVLPSLADASLAPDGACTLSALVQYAPYRLRQGWETGKPAFLKIVLDILERHAPGIGRTVVAADLSTPVDIEAEYNLPGGHWHHGELQADQLLINRPTGAASGYATPIEGLYLASAGAHPGGGISGLAGWNAARHILAGGSR</sequence>
<organism evidence="5 6">
    <name type="scientific">Rhizobium subbaraonis</name>
    <dbReference type="NCBI Taxonomy" id="908946"/>
    <lineage>
        <taxon>Bacteria</taxon>
        <taxon>Pseudomonadati</taxon>
        <taxon>Pseudomonadota</taxon>
        <taxon>Alphaproteobacteria</taxon>
        <taxon>Hyphomicrobiales</taxon>
        <taxon>Rhizobiaceae</taxon>
        <taxon>Rhizobium/Agrobacterium group</taxon>
        <taxon>Rhizobium</taxon>
    </lineage>
</organism>
<dbReference type="Gene3D" id="3.50.50.60">
    <property type="entry name" value="FAD/NAD(P)-binding domain"/>
    <property type="match status" value="2"/>
</dbReference>
<name>A0A285UFJ7_9HYPH</name>
<reference evidence="5 6" key="1">
    <citation type="submission" date="2017-08" db="EMBL/GenBank/DDBJ databases">
        <authorList>
            <person name="de Groot N.N."/>
        </authorList>
    </citation>
    <scope>NUCLEOTIDE SEQUENCE [LARGE SCALE GENOMIC DNA]</scope>
    <source>
        <strain evidence="5 6">JC85</strain>
    </source>
</reference>
<evidence type="ECO:0000256" key="3">
    <source>
        <dbReference type="ARBA" id="ARBA00040298"/>
    </source>
</evidence>
<dbReference type="EMBL" id="OBQD01000007">
    <property type="protein sequence ID" value="SOC40447.1"/>
    <property type="molecule type" value="Genomic_DNA"/>
</dbReference>